<dbReference type="InterPro" id="IPR023296">
    <property type="entry name" value="Glyco_hydro_beta-prop_sf"/>
</dbReference>
<dbReference type="EMBL" id="MWWX01000007">
    <property type="protein sequence ID" value="OZG61890.1"/>
    <property type="molecule type" value="Genomic_DNA"/>
</dbReference>
<gene>
    <name evidence="6" type="ORF">BLEM_1199</name>
</gene>
<dbReference type="STRING" id="1603886.GCA_001895165_00732"/>
<evidence type="ECO:0000313" key="6">
    <source>
        <dbReference type="EMBL" id="OZG61890.1"/>
    </source>
</evidence>
<dbReference type="Proteomes" id="UP000216352">
    <property type="component" value="Unassembled WGS sequence"/>
</dbReference>
<evidence type="ECO:0000259" key="5">
    <source>
        <dbReference type="Pfam" id="PF00251"/>
    </source>
</evidence>
<dbReference type="EC" id="3.2.1.26" evidence="2"/>
<dbReference type="Gene3D" id="2.115.10.20">
    <property type="entry name" value="Glycosyl hydrolase domain, family 43"/>
    <property type="match status" value="1"/>
</dbReference>
<dbReference type="InterPro" id="IPR013148">
    <property type="entry name" value="Glyco_hydro_32_N"/>
</dbReference>
<comment type="similarity">
    <text evidence="1">Belongs to the glycosyl hydrolase 32 family.</text>
</comment>
<dbReference type="GO" id="GO:0005975">
    <property type="term" value="P:carbohydrate metabolic process"/>
    <property type="evidence" value="ECO:0007669"/>
    <property type="project" value="InterPro"/>
</dbReference>
<dbReference type="PANTHER" id="PTHR43101:SF1">
    <property type="entry name" value="BETA-FRUCTOSIDASE"/>
    <property type="match status" value="1"/>
</dbReference>
<dbReference type="RefSeq" id="WP_072724645.1">
    <property type="nucleotide sequence ID" value="NZ_BDIS01000011.1"/>
</dbReference>
<evidence type="ECO:0000256" key="1">
    <source>
        <dbReference type="ARBA" id="ARBA00009902"/>
    </source>
</evidence>
<reference evidence="6 7" key="1">
    <citation type="journal article" date="2017" name="BMC Genomics">
        <title>Comparative genomic and phylogenomic analyses of the Bifidobacteriaceae family.</title>
        <authorList>
            <person name="Lugli G.A."/>
            <person name="Milani C."/>
            <person name="Turroni F."/>
            <person name="Duranti S."/>
            <person name="Mancabelli L."/>
            <person name="Mangifesta M."/>
            <person name="Ferrario C."/>
            <person name="Modesto M."/>
            <person name="Mattarelli P."/>
            <person name="Jiri K."/>
            <person name="van Sinderen D."/>
            <person name="Ventura M."/>
        </authorList>
    </citation>
    <scope>NUCLEOTIDE SEQUENCE [LARGE SCALE GENOMIC DNA]</scope>
    <source>
        <strain evidence="6 7">DSM 28807</strain>
    </source>
</reference>
<dbReference type="Gene3D" id="2.60.120.560">
    <property type="entry name" value="Exo-inulinase, domain 1"/>
    <property type="match status" value="1"/>
</dbReference>
<evidence type="ECO:0000256" key="3">
    <source>
        <dbReference type="ARBA" id="ARBA00022801"/>
    </source>
</evidence>
<dbReference type="InterPro" id="IPR001362">
    <property type="entry name" value="Glyco_hydro_32"/>
</dbReference>
<dbReference type="OrthoDB" id="9759709at2"/>
<proteinExistence type="inferred from homology"/>
<dbReference type="SMART" id="SM00640">
    <property type="entry name" value="Glyco_32"/>
    <property type="match status" value="1"/>
</dbReference>
<evidence type="ECO:0000313" key="7">
    <source>
        <dbReference type="Proteomes" id="UP000216352"/>
    </source>
</evidence>
<dbReference type="GO" id="GO:0004564">
    <property type="term" value="F:beta-fructofuranosidase activity"/>
    <property type="evidence" value="ECO:0007669"/>
    <property type="project" value="UniProtKB-EC"/>
</dbReference>
<keyword evidence="3 6" id="KW-0378">Hydrolase</keyword>
<dbReference type="SUPFAM" id="SSF75005">
    <property type="entry name" value="Arabinanase/levansucrase/invertase"/>
    <property type="match status" value="1"/>
</dbReference>
<feature type="domain" description="Glycosyl hydrolase family 32 N-terminal" evidence="5">
    <location>
        <begin position="20"/>
        <end position="295"/>
    </location>
</feature>
<evidence type="ECO:0000256" key="2">
    <source>
        <dbReference type="ARBA" id="ARBA00012758"/>
    </source>
</evidence>
<name>A0A261FRS2_9BIFI</name>
<dbReference type="CDD" id="cd08995">
    <property type="entry name" value="GH32_EcAec43-like"/>
    <property type="match status" value="1"/>
</dbReference>
<dbReference type="InterPro" id="IPR051214">
    <property type="entry name" value="GH32_Enzymes"/>
</dbReference>
<dbReference type="Pfam" id="PF00251">
    <property type="entry name" value="Glyco_hydro_32N"/>
    <property type="match status" value="1"/>
</dbReference>
<organism evidence="6 7">
    <name type="scientific">Bifidobacterium lemurum</name>
    <dbReference type="NCBI Taxonomy" id="1603886"/>
    <lineage>
        <taxon>Bacteria</taxon>
        <taxon>Bacillati</taxon>
        <taxon>Actinomycetota</taxon>
        <taxon>Actinomycetes</taxon>
        <taxon>Bifidobacteriales</taxon>
        <taxon>Bifidobacteriaceae</taxon>
        <taxon>Bifidobacterium</taxon>
    </lineage>
</organism>
<dbReference type="PANTHER" id="PTHR43101">
    <property type="entry name" value="BETA-FRUCTOSIDASE"/>
    <property type="match status" value="1"/>
</dbReference>
<sequence length="473" mass="53566">MNTPVFYRPKNAYVGDAIPFVENGTAYLFFLLDERTEPKPGMPWALVTTKDYAHYEDHGVALASGGEDAKDFNCYTGSVLKDADGRHHLFYTGNNPKTTDESGRSIQLVMHATSDDGMRTWDRHDELSFGPCEGYEAYDWRDPFVFRDEEKGIWRMLFAARADHGADRRRGVTMQYVSEDLYHWTPTDPFWAPNRFVAMECPEVFQWGDWWYFVYSEFTDAFTTKYRMAKSLEGPWIAPDKDTIDGRAFYAAKSAFLNGKRYFTGWISTKKGEVDDGEWQWAGTMSTLEAVQNEDGTLGFRFPEALVGDFVNPVELDIPEASLSAPDSYVCSVSNQDAPHESTYIKATLDIAPGTHECGLLLRSSEDGDSSYAIRLEPHRSRMVFDRWPRKTTGGEQWQISGDVPFYVELERPCDLPAGEHTLEIIMEDSIAVVVLDGQVSLSTRMYDKLDGRVGYFVSDGAAAIVSLEARTR</sequence>
<accession>A0A261FRS2</accession>
<keyword evidence="4" id="KW-0326">Glycosidase</keyword>
<protein>
    <recommendedName>
        <fullName evidence="2">beta-fructofuranosidase</fullName>
        <ecNumber evidence="2">3.2.1.26</ecNumber>
    </recommendedName>
</protein>
<evidence type="ECO:0000256" key="4">
    <source>
        <dbReference type="ARBA" id="ARBA00023295"/>
    </source>
</evidence>
<dbReference type="AlphaFoldDB" id="A0A261FRS2"/>
<comment type="caution">
    <text evidence="6">The sequence shown here is derived from an EMBL/GenBank/DDBJ whole genome shotgun (WGS) entry which is preliminary data.</text>
</comment>
<keyword evidence="7" id="KW-1185">Reference proteome</keyword>